<protein>
    <recommendedName>
        <fullName evidence="3">Lipoprotein</fullName>
    </recommendedName>
</protein>
<accession>A0A095BCJ7</accession>
<evidence type="ECO:0008006" key="3">
    <source>
        <dbReference type="Google" id="ProtNLM"/>
    </source>
</evidence>
<dbReference type="Proteomes" id="UP000029448">
    <property type="component" value="Unassembled WGS sequence"/>
</dbReference>
<comment type="caution">
    <text evidence="1">The sequence shown here is derived from an EMBL/GenBank/DDBJ whole genome shotgun (WGS) entry which is preliminary data.</text>
</comment>
<evidence type="ECO:0000313" key="2">
    <source>
        <dbReference type="Proteomes" id="UP000029448"/>
    </source>
</evidence>
<dbReference type="PATRIC" id="fig|104102.7.peg.105"/>
<dbReference type="AlphaFoldDB" id="A0A095BCJ7"/>
<organism evidence="1 2">
    <name type="scientific">Acetobacter tropicalis</name>
    <dbReference type="NCBI Taxonomy" id="104102"/>
    <lineage>
        <taxon>Bacteria</taxon>
        <taxon>Pseudomonadati</taxon>
        <taxon>Pseudomonadota</taxon>
        <taxon>Alphaproteobacteria</taxon>
        <taxon>Acetobacterales</taxon>
        <taxon>Acetobacteraceae</taxon>
        <taxon>Acetobacter</taxon>
    </lineage>
</organism>
<name>A0A095BCJ7_9PROT</name>
<dbReference type="RefSeq" id="WP_035377187.1">
    <property type="nucleotide sequence ID" value="NZ_JACAOJ010000022.1"/>
</dbReference>
<gene>
    <name evidence="1" type="ORF">AtDm6_0107</name>
</gene>
<dbReference type="EMBL" id="JOKM01000005">
    <property type="protein sequence ID" value="KGB26538.1"/>
    <property type="molecule type" value="Genomic_DNA"/>
</dbReference>
<dbReference type="STRING" id="104102.AtDm6_0107"/>
<keyword evidence="2" id="KW-1185">Reference proteome</keyword>
<reference evidence="1 2" key="1">
    <citation type="submission" date="2014-06" db="EMBL/GenBank/DDBJ databases">
        <title>Functional and comparative genomic analyses of the Drosophila gut microbiota identify candidate symbiosis factors.</title>
        <authorList>
            <person name="Newell P.D."/>
            <person name="Chaston J.M."/>
            <person name="Douglas A.E."/>
        </authorList>
    </citation>
    <scope>NUCLEOTIDE SEQUENCE [LARGE SCALE GENOMIC DNA]</scope>
    <source>
        <strain evidence="1 2">DmCS_006</strain>
    </source>
</reference>
<evidence type="ECO:0000313" key="1">
    <source>
        <dbReference type="EMBL" id="KGB26538.1"/>
    </source>
</evidence>
<sequence>MVYHWSIMVILTTMLAGCAQQFHHRSADTPACMNYRSMMTAPMPPEAMLRLQKQCEVSMQATTATPRRD</sequence>
<proteinExistence type="predicted"/>
<dbReference type="GeneID" id="89477877"/>